<keyword evidence="2" id="KW-1185">Reference proteome</keyword>
<dbReference type="SMART" id="SM00028">
    <property type="entry name" value="TPR"/>
    <property type="match status" value="5"/>
</dbReference>
<accession>A0A2U9S746</accession>
<name>A0A2U9S746_9PROT</name>
<organism evidence="1 2">
    <name type="scientific">Azospirillum ramasamyi</name>
    <dbReference type="NCBI Taxonomy" id="682998"/>
    <lineage>
        <taxon>Bacteria</taxon>
        <taxon>Pseudomonadati</taxon>
        <taxon>Pseudomonadota</taxon>
        <taxon>Alphaproteobacteria</taxon>
        <taxon>Rhodospirillales</taxon>
        <taxon>Azospirillaceae</taxon>
        <taxon>Azospirillum</taxon>
    </lineage>
</organism>
<dbReference type="Proteomes" id="UP000249605">
    <property type="component" value="Plasmid unnamed1"/>
</dbReference>
<protein>
    <submittedName>
        <fullName evidence="1">Tetratricopeptide repeat protein</fullName>
    </submittedName>
</protein>
<dbReference type="KEGG" id="azm:DM194_13630"/>
<gene>
    <name evidence="1" type="ORF">DM194_13630</name>
</gene>
<dbReference type="PANTHER" id="PTHR44998:SF1">
    <property type="entry name" value="UDP-N-ACETYLGLUCOSAMINE--PEPTIDE N-ACETYLGLUCOSAMINYLTRANSFERASE 110 KDA SUBUNIT"/>
    <property type="match status" value="1"/>
</dbReference>
<dbReference type="PANTHER" id="PTHR44998">
    <property type="match status" value="1"/>
</dbReference>
<dbReference type="RefSeq" id="WP_111068143.1">
    <property type="nucleotide sequence ID" value="NZ_CP029830.1"/>
</dbReference>
<dbReference type="AlphaFoldDB" id="A0A2U9S746"/>
<dbReference type="SUPFAM" id="SSF48452">
    <property type="entry name" value="TPR-like"/>
    <property type="match status" value="1"/>
</dbReference>
<reference evidence="1 2" key="1">
    <citation type="submission" date="2018-06" db="EMBL/GenBank/DDBJ databases">
        <title>Complete genome sequencing of Azospirillum sp. M2T2B2.</title>
        <authorList>
            <person name="Heo J."/>
            <person name="Kim S.-J."/>
            <person name="Kwon S.-W."/>
            <person name="Anandham R."/>
        </authorList>
    </citation>
    <scope>NUCLEOTIDE SEQUENCE [LARGE SCALE GENOMIC DNA]</scope>
    <source>
        <strain evidence="1 2">M2T2B2</strain>
        <plasmid evidence="1 2">unnamed1</plasmid>
    </source>
</reference>
<dbReference type="InterPro" id="IPR019734">
    <property type="entry name" value="TPR_rpt"/>
</dbReference>
<dbReference type="Gene3D" id="1.25.40.10">
    <property type="entry name" value="Tetratricopeptide repeat domain"/>
    <property type="match status" value="1"/>
</dbReference>
<keyword evidence="1" id="KW-0614">Plasmid</keyword>
<evidence type="ECO:0000313" key="2">
    <source>
        <dbReference type="Proteomes" id="UP000249605"/>
    </source>
</evidence>
<sequence length="230" mass="24376">MGAVGTLLARAFDHHQTGGFDEAEALYRHVLESDPASWKALHRYGLLIAQLGRLEEADVLLARSVVLEPADAEAAVNHAKILRALRRPDRAAGRFRQALLLSPALLAAQEGLGHAERERGDIPAAAGAYGRAALLGAGAALLHQWGIALDGLGRSGDAVAALRRSARLDPTVPSVAARLAAILCRLGRQGEAAWWYRRMLILQPDHADACVAMKVIAGRALNHGDGPTPA</sequence>
<dbReference type="Pfam" id="PF13432">
    <property type="entry name" value="TPR_16"/>
    <property type="match status" value="3"/>
</dbReference>
<evidence type="ECO:0000313" key="1">
    <source>
        <dbReference type="EMBL" id="AWU95375.1"/>
    </source>
</evidence>
<dbReference type="EMBL" id="CP029830">
    <property type="protein sequence ID" value="AWU95375.1"/>
    <property type="molecule type" value="Genomic_DNA"/>
</dbReference>
<proteinExistence type="predicted"/>
<dbReference type="OrthoDB" id="7302934at2"/>
<dbReference type="InterPro" id="IPR011990">
    <property type="entry name" value="TPR-like_helical_dom_sf"/>
</dbReference>
<geneLocation type="plasmid" evidence="1 2">
    <name>unnamed1</name>
</geneLocation>